<sequence>MALNKRKKRKLVGKMSNQKQYPKLTLEQAIDLVVAGKSAEGLRERTT</sequence>
<dbReference type="RefSeq" id="WP_272434566.1">
    <property type="nucleotide sequence ID" value="NZ_JAMQKB010000001.1"/>
</dbReference>
<accession>A0A9X4ALY4</accession>
<proteinExistence type="predicted"/>
<evidence type="ECO:0000313" key="1">
    <source>
        <dbReference type="EMBL" id="MDC3422935.1"/>
    </source>
</evidence>
<keyword evidence="2" id="KW-1185">Reference proteome</keyword>
<comment type="caution">
    <text evidence="1">The sequence shown here is derived from an EMBL/GenBank/DDBJ whole genome shotgun (WGS) entry which is preliminary data.</text>
</comment>
<dbReference type="Proteomes" id="UP001145050">
    <property type="component" value="Unassembled WGS sequence"/>
</dbReference>
<name>A0A9X4ALY4_9BACI</name>
<evidence type="ECO:0000313" key="2">
    <source>
        <dbReference type="Proteomes" id="UP001145050"/>
    </source>
</evidence>
<reference evidence="1" key="1">
    <citation type="submission" date="2022-06" db="EMBL/GenBank/DDBJ databases">
        <title>Aquibacillus sp. a new bacterium isolated from soil saline samples.</title>
        <authorList>
            <person name="Galisteo C."/>
            <person name="De La Haba R."/>
            <person name="Sanchez-Porro C."/>
            <person name="Ventosa A."/>
        </authorList>
    </citation>
    <scope>NUCLEOTIDE SEQUENCE</scope>
    <source>
        <strain evidence="1">3ASR75-11</strain>
    </source>
</reference>
<dbReference type="AlphaFoldDB" id="A0A9X4ALY4"/>
<protein>
    <submittedName>
        <fullName evidence="1">Uncharacterized protein</fullName>
    </submittedName>
</protein>
<gene>
    <name evidence="1" type="ORF">NC797_00250</name>
</gene>
<dbReference type="EMBL" id="JAMQKB010000001">
    <property type="protein sequence ID" value="MDC3422935.1"/>
    <property type="molecule type" value="Genomic_DNA"/>
</dbReference>
<organism evidence="1 2">
    <name type="scientific">Terrihalobacillus insolitus</name>
    <dbReference type="NCBI Taxonomy" id="2950438"/>
    <lineage>
        <taxon>Bacteria</taxon>
        <taxon>Bacillati</taxon>
        <taxon>Bacillota</taxon>
        <taxon>Bacilli</taxon>
        <taxon>Bacillales</taxon>
        <taxon>Bacillaceae</taxon>
        <taxon>Terrihalobacillus</taxon>
    </lineage>
</organism>